<keyword evidence="1" id="KW-0175">Coiled coil</keyword>
<dbReference type="Gene3D" id="3.80.10.10">
    <property type="entry name" value="Ribonuclease Inhibitor"/>
    <property type="match status" value="1"/>
</dbReference>
<accession>A0A067SNX4</accession>
<protein>
    <submittedName>
        <fullName evidence="3">Uncharacterized protein</fullName>
    </submittedName>
</protein>
<reference evidence="4" key="1">
    <citation type="journal article" date="2014" name="Proc. Natl. Acad. Sci. U.S.A.">
        <title>Extensive sampling of basidiomycete genomes demonstrates inadequacy of the white-rot/brown-rot paradigm for wood decay fungi.</title>
        <authorList>
            <person name="Riley R."/>
            <person name="Salamov A.A."/>
            <person name="Brown D.W."/>
            <person name="Nagy L.G."/>
            <person name="Floudas D."/>
            <person name="Held B.W."/>
            <person name="Levasseur A."/>
            <person name="Lombard V."/>
            <person name="Morin E."/>
            <person name="Otillar R."/>
            <person name="Lindquist E.A."/>
            <person name="Sun H."/>
            <person name="LaButti K.M."/>
            <person name="Schmutz J."/>
            <person name="Jabbour D."/>
            <person name="Luo H."/>
            <person name="Baker S.E."/>
            <person name="Pisabarro A.G."/>
            <person name="Walton J.D."/>
            <person name="Blanchette R.A."/>
            <person name="Henrissat B."/>
            <person name="Martin F."/>
            <person name="Cullen D."/>
            <person name="Hibbett D.S."/>
            <person name="Grigoriev I.V."/>
        </authorList>
    </citation>
    <scope>NUCLEOTIDE SEQUENCE [LARGE SCALE GENOMIC DNA]</scope>
    <source>
        <strain evidence="4">CBS 339.88</strain>
    </source>
</reference>
<feature type="coiled-coil region" evidence="1">
    <location>
        <begin position="65"/>
        <end position="99"/>
    </location>
</feature>
<feature type="region of interest" description="Disordered" evidence="2">
    <location>
        <begin position="1"/>
        <end position="24"/>
    </location>
</feature>
<dbReference type="SUPFAM" id="SSF52047">
    <property type="entry name" value="RNI-like"/>
    <property type="match status" value="1"/>
</dbReference>
<gene>
    <name evidence="3" type="ORF">GALMADRAFT_230640</name>
</gene>
<dbReference type="Proteomes" id="UP000027222">
    <property type="component" value="Unassembled WGS sequence"/>
</dbReference>
<evidence type="ECO:0000313" key="4">
    <source>
        <dbReference type="Proteomes" id="UP000027222"/>
    </source>
</evidence>
<proteinExistence type="predicted"/>
<name>A0A067SNX4_GALM3</name>
<dbReference type="EMBL" id="KL142402">
    <property type="protein sequence ID" value="KDR69394.1"/>
    <property type="molecule type" value="Genomic_DNA"/>
</dbReference>
<dbReference type="InterPro" id="IPR032675">
    <property type="entry name" value="LRR_dom_sf"/>
</dbReference>
<sequence length="615" mass="69210">MNDLPSTAKHVSSITPGGGNEGFSFSSRDFGPECEFGALLRSCHSPSENQIVELQSIQIHLTPEIRAMEKLKLVKETELQELEKKMSEVSLQIVAAQESSSEFDLTRPHVERSLQLDKALNALLDEISSLKTRCKELYWRTCCASALLAPIRQLPPEIMGEIFLNYMLPHDEMADGRFQFAQMPVQSPLVICQISSAWRSIAMMTPRLWTNLTCPSGRSFKTIARLATLWFGQSGNLPLSLSFICCNSRAGRSEYNRWIGNLDFIWPRLTCLEIRDEGNFAWLLNRVLQSGTSIQKLTIQRVHVEPNDCVTSRFANMPNLRHLTLTPSLGFLEFMNSRYKIVSGFPIKQITSLSLSSFCLQDREWRALMQQCCHNLQHGSFKISHSSAAITRQPMVVARSLVTLRVHFVEYPAREGLNNNPTIVNAPLGNMAFIQPTPVINLPAHHFAFPAIPNPANPPMQTFAPPRAWDIFYDFSFPSLCSLSMDGDEHPLAWNPEPFADLETRGLQALSLSKIAIDPQDLIQFLGDIPNLQSFTADDLRTDYNPLLEQLSVAQNARTFIPKLSSLTIRNMDDYGTKIKKSILHQLLEARSPSDDNPLLGRCLECLAIDPSCFE</sequence>
<evidence type="ECO:0000313" key="3">
    <source>
        <dbReference type="EMBL" id="KDR69394.1"/>
    </source>
</evidence>
<keyword evidence="4" id="KW-1185">Reference proteome</keyword>
<organism evidence="3 4">
    <name type="scientific">Galerina marginata (strain CBS 339.88)</name>
    <dbReference type="NCBI Taxonomy" id="685588"/>
    <lineage>
        <taxon>Eukaryota</taxon>
        <taxon>Fungi</taxon>
        <taxon>Dikarya</taxon>
        <taxon>Basidiomycota</taxon>
        <taxon>Agaricomycotina</taxon>
        <taxon>Agaricomycetes</taxon>
        <taxon>Agaricomycetidae</taxon>
        <taxon>Agaricales</taxon>
        <taxon>Agaricineae</taxon>
        <taxon>Strophariaceae</taxon>
        <taxon>Galerina</taxon>
    </lineage>
</organism>
<dbReference type="HOGENOM" id="CLU_444129_0_0_1"/>
<dbReference type="OrthoDB" id="3229088at2759"/>
<evidence type="ECO:0000256" key="2">
    <source>
        <dbReference type="SAM" id="MobiDB-lite"/>
    </source>
</evidence>
<dbReference type="AlphaFoldDB" id="A0A067SNX4"/>
<evidence type="ECO:0000256" key="1">
    <source>
        <dbReference type="SAM" id="Coils"/>
    </source>
</evidence>